<organism evidence="6 7">
    <name type="scientific">Candidatus Schekmanbacteria bacterium RBG_16_38_11</name>
    <dbReference type="NCBI Taxonomy" id="1817880"/>
    <lineage>
        <taxon>Bacteria</taxon>
        <taxon>Candidatus Schekmaniibacteriota</taxon>
    </lineage>
</organism>
<name>A0A1F7RVN4_9BACT</name>
<feature type="domain" description="UDP-N-acetylglucosamine 2-epimerase" evidence="5">
    <location>
        <begin position="30"/>
        <end position="372"/>
    </location>
</feature>
<comment type="similarity">
    <text evidence="2 4">Belongs to the UDP-N-acetylglucosamine 2-epimerase family.</text>
</comment>
<dbReference type="Gene3D" id="3.40.50.2000">
    <property type="entry name" value="Glycogen Phosphorylase B"/>
    <property type="match status" value="2"/>
</dbReference>
<evidence type="ECO:0000313" key="6">
    <source>
        <dbReference type="EMBL" id="OGL45616.1"/>
    </source>
</evidence>
<dbReference type="PANTHER" id="PTHR43174">
    <property type="entry name" value="UDP-N-ACETYLGLUCOSAMINE 2-EPIMERASE"/>
    <property type="match status" value="1"/>
</dbReference>
<dbReference type="Proteomes" id="UP000178435">
    <property type="component" value="Unassembled WGS sequence"/>
</dbReference>
<dbReference type="Pfam" id="PF02350">
    <property type="entry name" value="Epimerase_2"/>
    <property type="match status" value="1"/>
</dbReference>
<dbReference type="EC" id="5.1.3.14" evidence="3"/>
<evidence type="ECO:0000256" key="1">
    <source>
        <dbReference type="ARBA" id="ARBA00023235"/>
    </source>
</evidence>
<dbReference type="EMBL" id="MGDF01000085">
    <property type="protein sequence ID" value="OGL45616.1"/>
    <property type="molecule type" value="Genomic_DNA"/>
</dbReference>
<dbReference type="PANTHER" id="PTHR43174:SF2">
    <property type="entry name" value="UDP-N-ACETYLGLUCOSAMINE 2-EPIMERASE"/>
    <property type="match status" value="1"/>
</dbReference>
<dbReference type="InterPro" id="IPR003331">
    <property type="entry name" value="UDP_GlcNAc_Epimerase_2_dom"/>
</dbReference>
<dbReference type="SUPFAM" id="SSF53756">
    <property type="entry name" value="UDP-Glycosyltransferase/glycogen phosphorylase"/>
    <property type="match status" value="1"/>
</dbReference>
<evidence type="ECO:0000259" key="5">
    <source>
        <dbReference type="Pfam" id="PF02350"/>
    </source>
</evidence>
<sequence>MNKRPKIMVVFGTRPEAIKLAPVIKKLEEAKHKFKTIVCVTAQHREMLDQVLRLFKIKVKYDLDLMRHNQSLAGITRMILDGVTGVLKSEKPDLVMVQGDTTTTFASSLAAFYQQIKIAHVEAGLRTDNKYSPFPEEINRRMTSVVTDYHFAPTNQSKENLLYEGVDPKKIFVTGNTVIDTLLMTVGMLKSLKVEKFKELRDIDFSKKIILVTGHRRESFGEGFENICRALKKIADINRNLIIIYPVHLNPNVKKPVHRILGKVENIRLINPLNYKPFVYLMEKSYLILTDSGGIQEEAPSLGKPVLVMRDTTERPEGIKSGTVRLVGTREKEIVRETQKLMDSKKEYNRMSRAHNPYGDGKASKRILTILEKSIR</sequence>
<dbReference type="NCBIfam" id="TIGR00236">
    <property type="entry name" value="wecB"/>
    <property type="match status" value="1"/>
</dbReference>
<evidence type="ECO:0000256" key="2">
    <source>
        <dbReference type="ARBA" id="ARBA00038209"/>
    </source>
</evidence>
<reference evidence="6 7" key="1">
    <citation type="journal article" date="2016" name="Nat. Commun.">
        <title>Thousands of microbial genomes shed light on interconnected biogeochemical processes in an aquifer system.</title>
        <authorList>
            <person name="Anantharaman K."/>
            <person name="Brown C.T."/>
            <person name="Hug L.A."/>
            <person name="Sharon I."/>
            <person name="Castelle C.J."/>
            <person name="Probst A.J."/>
            <person name="Thomas B.C."/>
            <person name="Singh A."/>
            <person name="Wilkins M.J."/>
            <person name="Karaoz U."/>
            <person name="Brodie E.L."/>
            <person name="Williams K.H."/>
            <person name="Hubbard S.S."/>
            <person name="Banfield J.F."/>
        </authorList>
    </citation>
    <scope>NUCLEOTIDE SEQUENCE [LARGE SCALE GENOMIC DNA]</scope>
</reference>
<dbReference type="GO" id="GO:0008761">
    <property type="term" value="F:UDP-N-acetylglucosamine 2-epimerase activity"/>
    <property type="evidence" value="ECO:0007669"/>
    <property type="project" value="UniProtKB-EC"/>
</dbReference>
<dbReference type="AlphaFoldDB" id="A0A1F7RVN4"/>
<dbReference type="CDD" id="cd03786">
    <property type="entry name" value="GTB_UDP-GlcNAc_2-Epimerase"/>
    <property type="match status" value="1"/>
</dbReference>
<dbReference type="FunFam" id="3.40.50.2000:FF:000043">
    <property type="entry name" value="UDP-N-acetylglucosamine 2-epimerase"/>
    <property type="match status" value="1"/>
</dbReference>
<keyword evidence="1 4" id="KW-0413">Isomerase</keyword>
<proteinExistence type="inferred from homology"/>
<evidence type="ECO:0000256" key="4">
    <source>
        <dbReference type="RuleBase" id="RU003513"/>
    </source>
</evidence>
<evidence type="ECO:0000313" key="7">
    <source>
        <dbReference type="Proteomes" id="UP000178435"/>
    </source>
</evidence>
<evidence type="ECO:0000256" key="3">
    <source>
        <dbReference type="ARBA" id="ARBA00038858"/>
    </source>
</evidence>
<protein>
    <recommendedName>
        <fullName evidence="3">UDP-N-acetylglucosamine 2-epimerase (non-hydrolyzing)</fullName>
        <ecNumber evidence="3">5.1.3.14</ecNumber>
    </recommendedName>
</protein>
<dbReference type="InterPro" id="IPR029767">
    <property type="entry name" value="WecB-like"/>
</dbReference>
<gene>
    <name evidence="6" type="ORF">A2149_07200</name>
</gene>
<accession>A0A1F7RVN4</accession>
<comment type="caution">
    <text evidence="6">The sequence shown here is derived from an EMBL/GenBank/DDBJ whole genome shotgun (WGS) entry which is preliminary data.</text>
</comment>